<accession>A0A7W9ZEH4</accession>
<organism evidence="3 4">
    <name type="scientific">Novispirillum itersonii</name>
    <name type="common">Aquaspirillum itersonii</name>
    <dbReference type="NCBI Taxonomy" id="189"/>
    <lineage>
        <taxon>Bacteria</taxon>
        <taxon>Pseudomonadati</taxon>
        <taxon>Pseudomonadota</taxon>
        <taxon>Alphaproteobacteria</taxon>
        <taxon>Rhodospirillales</taxon>
        <taxon>Novispirillaceae</taxon>
        <taxon>Novispirillum</taxon>
    </lineage>
</organism>
<evidence type="ECO:0000256" key="1">
    <source>
        <dbReference type="ARBA" id="ARBA00006336"/>
    </source>
</evidence>
<gene>
    <name evidence="3" type="ORF">FHS48_001436</name>
</gene>
<keyword evidence="4" id="KW-1185">Reference proteome</keyword>
<proteinExistence type="inferred from homology"/>
<evidence type="ECO:0000313" key="4">
    <source>
        <dbReference type="Proteomes" id="UP000544872"/>
    </source>
</evidence>
<sequence>MIATGVHLLVIDPQRDFCDGPCDGALAVPGADADMRRLAELIRRAGQGIDAIHVTLDSHNLLDIAHPAWWQDAEGQSPAPFTVITAGSVADGLWRAANPAAQHRSEAYLLDLERRGKYALVIWPPHCLIGSPGHAVHPDLLAALMTWQETYQRSVNFVLKGLNPYTEHYSAIAAEVPDSADPATQPNRILLEELKRAGQVLVAGEALSHCVKATVTDIADMVGPESCRRFTLLTDCMSPVPALPGGPDFPQLGRDFLSTMKARGMRLADSAELAF</sequence>
<comment type="caution">
    <text evidence="3">The sequence shown here is derived from an EMBL/GenBank/DDBJ whole genome shotgun (WGS) entry which is preliminary data.</text>
</comment>
<dbReference type="InterPro" id="IPR036380">
    <property type="entry name" value="Isochorismatase-like_sf"/>
</dbReference>
<dbReference type="GO" id="GO:0016787">
    <property type="term" value="F:hydrolase activity"/>
    <property type="evidence" value="ECO:0007669"/>
    <property type="project" value="UniProtKB-KW"/>
</dbReference>
<dbReference type="PANTHER" id="PTHR11080">
    <property type="entry name" value="PYRAZINAMIDASE/NICOTINAMIDASE"/>
    <property type="match status" value="1"/>
</dbReference>
<dbReference type="Proteomes" id="UP000544872">
    <property type="component" value="Unassembled WGS sequence"/>
</dbReference>
<dbReference type="Gene3D" id="3.40.50.850">
    <property type="entry name" value="Isochorismatase-like"/>
    <property type="match status" value="1"/>
</dbReference>
<evidence type="ECO:0000313" key="3">
    <source>
        <dbReference type="EMBL" id="MBB6210026.1"/>
    </source>
</evidence>
<name>A0A7W9ZEH4_NOVIT</name>
<dbReference type="SUPFAM" id="SSF52499">
    <property type="entry name" value="Isochorismatase-like hydrolases"/>
    <property type="match status" value="1"/>
</dbReference>
<evidence type="ECO:0000256" key="2">
    <source>
        <dbReference type="ARBA" id="ARBA00022801"/>
    </source>
</evidence>
<keyword evidence="2" id="KW-0378">Hydrolase</keyword>
<dbReference type="AlphaFoldDB" id="A0A7W9ZEH4"/>
<dbReference type="PANTHER" id="PTHR11080:SF2">
    <property type="entry name" value="LD05707P"/>
    <property type="match status" value="1"/>
</dbReference>
<reference evidence="3 4" key="1">
    <citation type="submission" date="2020-08" db="EMBL/GenBank/DDBJ databases">
        <title>Genomic Encyclopedia of Type Strains, Phase IV (KMG-IV): sequencing the most valuable type-strain genomes for metagenomic binning, comparative biology and taxonomic classification.</title>
        <authorList>
            <person name="Goeker M."/>
        </authorList>
    </citation>
    <scope>NUCLEOTIDE SEQUENCE [LARGE SCALE GENOMIC DNA]</scope>
    <source>
        <strain evidence="3 4">DSM 11590</strain>
    </source>
</reference>
<dbReference type="EMBL" id="JACIIX010000004">
    <property type="protein sequence ID" value="MBB6210026.1"/>
    <property type="molecule type" value="Genomic_DNA"/>
</dbReference>
<comment type="similarity">
    <text evidence="1">Belongs to the isochorismatase family.</text>
</comment>
<protein>
    <submittedName>
        <fullName evidence="3">Nicotinamidase-related amidase</fullName>
    </submittedName>
</protein>
<dbReference type="RefSeq" id="WP_184262805.1">
    <property type="nucleotide sequence ID" value="NZ_JACIIX010000004.1"/>
</dbReference>
<dbReference type="InterPro" id="IPR052347">
    <property type="entry name" value="Isochorismatase_Nicotinamidase"/>
</dbReference>